<protein>
    <recommendedName>
        <fullName evidence="5">Lipoprotein LpqN</fullName>
    </recommendedName>
</protein>
<dbReference type="Proteomes" id="UP000282551">
    <property type="component" value="Chromosome"/>
</dbReference>
<feature type="chain" id="PRO_5018561144" description="Lipoprotein LpqN" evidence="2">
    <location>
        <begin position="30"/>
        <end position="227"/>
    </location>
</feature>
<dbReference type="RefSeq" id="WP_126332284.1">
    <property type="nucleotide sequence ID" value="NZ_AP022604.1"/>
</dbReference>
<evidence type="ECO:0008006" key="5">
    <source>
        <dbReference type="Google" id="ProtNLM"/>
    </source>
</evidence>
<reference evidence="3 4" key="1">
    <citation type="submission" date="2018-12" db="EMBL/GenBank/DDBJ databases">
        <authorList>
            <consortium name="Pathogen Informatics"/>
        </authorList>
    </citation>
    <scope>NUCLEOTIDE SEQUENCE [LARGE SCALE GENOMIC DNA]</scope>
    <source>
        <strain evidence="3 4">NCTC10485</strain>
    </source>
</reference>
<evidence type="ECO:0000256" key="1">
    <source>
        <dbReference type="SAM" id="MobiDB-lite"/>
    </source>
</evidence>
<sequence>MSRPKYLSTPTGRLAAAAIAAAVALGATACGGVSSDPAGLGQTSTTSPTAASSGPSASPASPTSTTSADKEADLAADYRHLLLQPEHLSDQEDTFTARSVDTNPSGMPGASAFFVNADDDRAISDTIVLYPDATTAKKTLKAATEALPTKVIGGTPEPVAVGTDGVVISGTSPAGDKSVTQLLFTQGRALVRLDFESAVGDSTSDQFVTNVAKMQLIALQTGLPDTE</sequence>
<proteinExistence type="predicted"/>
<gene>
    <name evidence="3" type="ORF">NCTC10485_00496</name>
</gene>
<dbReference type="EMBL" id="LR134355">
    <property type="protein sequence ID" value="VEG45256.1"/>
    <property type="molecule type" value="Genomic_DNA"/>
</dbReference>
<name>A0A3S4RCP6_MYCCI</name>
<feature type="signal peptide" evidence="2">
    <location>
        <begin position="1"/>
        <end position="29"/>
    </location>
</feature>
<dbReference type="PROSITE" id="PS51257">
    <property type="entry name" value="PROKAR_LIPOPROTEIN"/>
    <property type="match status" value="1"/>
</dbReference>
<dbReference type="OrthoDB" id="4752236at2"/>
<keyword evidence="4" id="KW-1185">Reference proteome</keyword>
<feature type="region of interest" description="Disordered" evidence="1">
    <location>
        <begin position="33"/>
        <end position="69"/>
    </location>
</feature>
<organism evidence="3 4">
    <name type="scientific">Mycolicibacterium chitae</name>
    <name type="common">Mycobacterium chitae</name>
    <dbReference type="NCBI Taxonomy" id="1792"/>
    <lineage>
        <taxon>Bacteria</taxon>
        <taxon>Bacillati</taxon>
        <taxon>Actinomycetota</taxon>
        <taxon>Actinomycetes</taxon>
        <taxon>Mycobacteriales</taxon>
        <taxon>Mycobacteriaceae</taxon>
        <taxon>Mycolicibacterium</taxon>
    </lineage>
</organism>
<dbReference type="AlphaFoldDB" id="A0A3S4RCP6"/>
<evidence type="ECO:0000256" key="2">
    <source>
        <dbReference type="SAM" id="SignalP"/>
    </source>
</evidence>
<evidence type="ECO:0000313" key="4">
    <source>
        <dbReference type="Proteomes" id="UP000282551"/>
    </source>
</evidence>
<feature type="compositionally biased region" description="Low complexity" evidence="1">
    <location>
        <begin position="43"/>
        <end position="67"/>
    </location>
</feature>
<evidence type="ECO:0000313" key="3">
    <source>
        <dbReference type="EMBL" id="VEG45256.1"/>
    </source>
</evidence>
<keyword evidence="2" id="KW-0732">Signal</keyword>
<accession>A0A3S4RCP6</accession>